<dbReference type="InterPro" id="IPR036875">
    <property type="entry name" value="Znf_CCHC_sf"/>
</dbReference>
<name>A0AAQ3WKK5_PASNO</name>
<dbReference type="Proteomes" id="UP001341281">
    <property type="component" value="Chromosome 03"/>
</dbReference>
<evidence type="ECO:0000313" key="3">
    <source>
        <dbReference type="EMBL" id="WVZ64870.1"/>
    </source>
</evidence>
<evidence type="ECO:0000259" key="2">
    <source>
        <dbReference type="SMART" id="SM00343"/>
    </source>
</evidence>
<dbReference type="GO" id="GO:0003676">
    <property type="term" value="F:nucleic acid binding"/>
    <property type="evidence" value="ECO:0007669"/>
    <property type="project" value="InterPro"/>
</dbReference>
<dbReference type="EMBL" id="CP144747">
    <property type="protein sequence ID" value="WVZ64870.1"/>
    <property type="molecule type" value="Genomic_DNA"/>
</dbReference>
<dbReference type="PANTHER" id="PTHR33087:SF31">
    <property type="entry name" value="OS06G0482850 PROTEIN"/>
    <property type="match status" value="1"/>
</dbReference>
<proteinExistence type="predicted"/>
<feature type="region of interest" description="Disordered" evidence="1">
    <location>
        <begin position="97"/>
        <end position="145"/>
    </location>
</feature>
<accession>A0AAQ3WKK5</accession>
<feature type="compositionally biased region" description="Low complexity" evidence="1">
    <location>
        <begin position="128"/>
        <end position="142"/>
    </location>
</feature>
<dbReference type="Gene3D" id="4.10.60.10">
    <property type="entry name" value="Zinc finger, CCHC-type"/>
    <property type="match status" value="1"/>
</dbReference>
<feature type="domain" description="CCHC-type" evidence="2">
    <location>
        <begin position="195"/>
        <end position="211"/>
    </location>
</feature>
<sequence length="646" mass="72461">MSDPPPPPQTPLPPPPAIRPSLFHQLFPNLPFPSALAARGSPRSAAVSPAAATCPSHDLPATDPRLGSRVDPRRAASYADAAREKLPALFAGAARGKLPAFTRPQPPLPVSRPSFEAADPRPRHSSRRAAPNAPSTPSAAYPGEDSGWHAVKAKYWWRRRPNSTRRDGAKPSNSSLSHRPSSAALQLFNSCTQGRCFKCLAPDHRAATCRNTVRCFGCRRFGHRLRGCKHPRSEPVQPVVPADGQRAPQPAQVTMVVLGDPCTRPDEDDCVIPTSFDIESEAKEWESTALIPWAFSLPQGAGVRQIKDTILDEFRLLRDEVIISKHSPEAYLIKFVKKKHCEAAYRRRCIKRNGIVLCLRPYRSLEHAIGARFFFRVRICLEGVPRHAWIPDVVEGLLGRSCSMQYIETDLLRPTDTRAICLWAWSRNPSRIPKKIWLTFTNRAMGEASSSWQVAEEFPEKWQFGAKFQVLVHLDLMEDFSSAPSPLPGVAMPPFTPARHPFTWFWGKADGEPGPDRVYEHPSPPRTEDGDRGRGREHGPGRRRVPRPADTDDHPGFQPPCRRDEPDDDNDGFDRRDHHHVEARPHGRGWQRGLGGSRARSRSPRRREQGRPTRDGQRRHQLLAPPGFEFKLPSLEELRNRNAEGL</sequence>
<feature type="compositionally biased region" description="Basic and acidic residues" evidence="1">
    <location>
        <begin position="634"/>
        <end position="646"/>
    </location>
</feature>
<dbReference type="InterPro" id="IPR053253">
    <property type="entry name" value="Sex_diff_modulator"/>
</dbReference>
<dbReference type="GO" id="GO:0008270">
    <property type="term" value="F:zinc ion binding"/>
    <property type="evidence" value="ECO:0007669"/>
    <property type="project" value="InterPro"/>
</dbReference>
<feature type="domain" description="CCHC-type" evidence="2">
    <location>
        <begin position="214"/>
        <end position="230"/>
    </location>
</feature>
<dbReference type="SUPFAM" id="SSF57756">
    <property type="entry name" value="Retrovirus zinc finger-like domains"/>
    <property type="match status" value="1"/>
</dbReference>
<dbReference type="SMART" id="SM00343">
    <property type="entry name" value="ZnF_C2HC"/>
    <property type="match status" value="2"/>
</dbReference>
<evidence type="ECO:0000256" key="1">
    <source>
        <dbReference type="SAM" id="MobiDB-lite"/>
    </source>
</evidence>
<feature type="compositionally biased region" description="Basic and acidic residues" evidence="1">
    <location>
        <begin position="526"/>
        <end position="540"/>
    </location>
</feature>
<dbReference type="InterPro" id="IPR001878">
    <property type="entry name" value="Znf_CCHC"/>
</dbReference>
<feature type="compositionally biased region" description="Pro residues" evidence="1">
    <location>
        <begin position="1"/>
        <end position="18"/>
    </location>
</feature>
<feature type="compositionally biased region" description="Basic and acidic residues" evidence="1">
    <location>
        <begin position="606"/>
        <end position="618"/>
    </location>
</feature>
<feature type="compositionally biased region" description="Basic and acidic residues" evidence="1">
    <location>
        <begin position="572"/>
        <end position="585"/>
    </location>
</feature>
<evidence type="ECO:0000313" key="4">
    <source>
        <dbReference type="Proteomes" id="UP001341281"/>
    </source>
</evidence>
<dbReference type="PANTHER" id="PTHR33087">
    <property type="entry name" value="OS07G0539200 PROTEIN"/>
    <property type="match status" value="1"/>
</dbReference>
<feature type="compositionally biased region" description="Basic and acidic residues" evidence="1">
    <location>
        <begin position="511"/>
        <end position="520"/>
    </location>
</feature>
<organism evidence="3 4">
    <name type="scientific">Paspalum notatum var. saurae</name>
    <dbReference type="NCBI Taxonomy" id="547442"/>
    <lineage>
        <taxon>Eukaryota</taxon>
        <taxon>Viridiplantae</taxon>
        <taxon>Streptophyta</taxon>
        <taxon>Embryophyta</taxon>
        <taxon>Tracheophyta</taxon>
        <taxon>Spermatophyta</taxon>
        <taxon>Magnoliopsida</taxon>
        <taxon>Liliopsida</taxon>
        <taxon>Poales</taxon>
        <taxon>Poaceae</taxon>
        <taxon>PACMAD clade</taxon>
        <taxon>Panicoideae</taxon>
        <taxon>Andropogonodae</taxon>
        <taxon>Paspaleae</taxon>
        <taxon>Paspalinae</taxon>
        <taxon>Paspalum</taxon>
    </lineage>
</organism>
<gene>
    <name evidence="3" type="ORF">U9M48_014328</name>
</gene>
<feature type="compositionally biased region" description="Basic and acidic residues" evidence="1">
    <location>
        <begin position="547"/>
        <end position="565"/>
    </location>
</feature>
<feature type="compositionally biased region" description="Low complexity" evidence="1">
    <location>
        <begin position="37"/>
        <end position="52"/>
    </location>
</feature>
<dbReference type="AlphaFoldDB" id="A0AAQ3WKK5"/>
<protein>
    <recommendedName>
        <fullName evidence="2">CCHC-type domain-containing protein</fullName>
    </recommendedName>
</protein>
<feature type="region of interest" description="Disordered" evidence="1">
    <location>
        <begin position="511"/>
        <end position="646"/>
    </location>
</feature>
<reference evidence="3 4" key="1">
    <citation type="submission" date="2024-02" db="EMBL/GenBank/DDBJ databases">
        <title>High-quality chromosome-scale genome assembly of Pensacola bahiagrass (Paspalum notatum Flugge var. saurae).</title>
        <authorList>
            <person name="Vega J.M."/>
            <person name="Podio M."/>
            <person name="Orjuela J."/>
            <person name="Siena L.A."/>
            <person name="Pessino S.C."/>
            <person name="Combes M.C."/>
            <person name="Mariac C."/>
            <person name="Albertini E."/>
            <person name="Pupilli F."/>
            <person name="Ortiz J.P.A."/>
            <person name="Leblanc O."/>
        </authorList>
    </citation>
    <scope>NUCLEOTIDE SEQUENCE [LARGE SCALE GENOMIC DNA]</scope>
    <source>
        <strain evidence="3">R1</strain>
        <tissue evidence="3">Leaf</tissue>
    </source>
</reference>
<feature type="region of interest" description="Disordered" evidence="1">
    <location>
        <begin position="1"/>
        <end position="78"/>
    </location>
</feature>
<keyword evidence="4" id="KW-1185">Reference proteome</keyword>